<dbReference type="PANTHER" id="PTHR30006:SF2">
    <property type="entry name" value="ABC TRANSPORTER SUBSTRATE-BINDING PROTEIN"/>
    <property type="match status" value="1"/>
</dbReference>
<accession>A0ABV5T438</accession>
<comment type="caution">
    <text evidence="3">The sequence shown here is derived from an EMBL/GenBank/DDBJ whole genome shotgun (WGS) entry which is preliminary data.</text>
</comment>
<protein>
    <submittedName>
        <fullName evidence="3">Extracellular solute-binding protein</fullName>
    </submittedName>
</protein>
<keyword evidence="1 2" id="KW-0732">Signal</keyword>
<name>A0ABV5T438_9MICO</name>
<dbReference type="Gene3D" id="3.40.190.10">
    <property type="entry name" value="Periplasmic binding protein-like II"/>
    <property type="match status" value="2"/>
</dbReference>
<organism evidence="3 4">
    <name type="scientific">Microbacterium terregens</name>
    <dbReference type="NCBI Taxonomy" id="69363"/>
    <lineage>
        <taxon>Bacteria</taxon>
        <taxon>Bacillati</taxon>
        <taxon>Actinomycetota</taxon>
        <taxon>Actinomycetes</taxon>
        <taxon>Micrococcales</taxon>
        <taxon>Microbacteriaceae</taxon>
        <taxon>Microbacterium</taxon>
    </lineage>
</organism>
<dbReference type="PROSITE" id="PS51257">
    <property type="entry name" value="PROKAR_LIPOPROTEIN"/>
    <property type="match status" value="1"/>
</dbReference>
<keyword evidence="4" id="KW-1185">Reference proteome</keyword>
<feature type="chain" id="PRO_5045926084" evidence="2">
    <location>
        <begin position="23"/>
        <end position="362"/>
    </location>
</feature>
<dbReference type="PANTHER" id="PTHR30006">
    <property type="entry name" value="THIAMINE-BINDING PERIPLASMIC PROTEIN-RELATED"/>
    <property type="match status" value="1"/>
</dbReference>
<evidence type="ECO:0000313" key="4">
    <source>
        <dbReference type="Proteomes" id="UP001589611"/>
    </source>
</evidence>
<dbReference type="Pfam" id="PF13416">
    <property type="entry name" value="SBP_bac_8"/>
    <property type="match status" value="1"/>
</dbReference>
<reference evidence="3 4" key="1">
    <citation type="submission" date="2024-09" db="EMBL/GenBank/DDBJ databases">
        <authorList>
            <person name="Sun Q."/>
            <person name="Mori K."/>
        </authorList>
    </citation>
    <scope>NUCLEOTIDE SEQUENCE [LARGE SCALE GENOMIC DNA]</scope>
    <source>
        <strain evidence="3 4">JCM 1342</strain>
    </source>
</reference>
<proteinExistence type="predicted"/>
<dbReference type="Proteomes" id="UP001589611">
    <property type="component" value="Unassembled WGS sequence"/>
</dbReference>
<feature type="signal peptide" evidence="2">
    <location>
        <begin position="1"/>
        <end position="22"/>
    </location>
</feature>
<evidence type="ECO:0000256" key="1">
    <source>
        <dbReference type="ARBA" id="ARBA00022729"/>
    </source>
</evidence>
<evidence type="ECO:0000256" key="2">
    <source>
        <dbReference type="SAM" id="SignalP"/>
    </source>
</evidence>
<dbReference type="EMBL" id="JBHMBE010000007">
    <property type="protein sequence ID" value="MFB9647162.1"/>
    <property type="molecule type" value="Genomic_DNA"/>
</dbReference>
<dbReference type="SUPFAM" id="SSF53850">
    <property type="entry name" value="Periplasmic binding protein-like II"/>
    <property type="match status" value="1"/>
</dbReference>
<dbReference type="RefSeq" id="WP_344710371.1">
    <property type="nucleotide sequence ID" value="NZ_BAAAWH010000001.1"/>
</dbReference>
<sequence length="362" mass="39071">MKKAISGLGMLAALMFTVSACAAVDPVSADPDGTRSAPPTSDVVLTWETTGGPSTEREKAAFQDPYTATTGVRFENVSSPTAVNQIQTMVETGNVLWDITHKGSFVAVQHCGTLFEEVDFASLPLDLFPDGSTSACARPLTKYGTAFAYDHEVYTGKVPSKIEDFFDLEAFPGKRVVYAASARGVFEAALAADGVAADNMYPLDIDRALAKLDTIKSDLIFAPTLPALQQNMLDKQATMTLTLTGGLGSIYDRGGTITPVWDFTAWDFDALLIPKGSKNTEEAAKAIEFSLQPEQVIRYAETGGQAPARNDVDINSIDYSESQRLFNPFLNTDKGELCLLDPTWWAENSSRAAEAYVAWQVG</sequence>
<dbReference type="InterPro" id="IPR006059">
    <property type="entry name" value="SBP"/>
</dbReference>
<gene>
    <name evidence="3" type="ORF">ACFFPJ_15300</name>
</gene>
<evidence type="ECO:0000313" key="3">
    <source>
        <dbReference type="EMBL" id="MFB9647162.1"/>
    </source>
</evidence>